<dbReference type="GO" id="GO:0016791">
    <property type="term" value="F:phosphatase activity"/>
    <property type="evidence" value="ECO:0007669"/>
    <property type="project" value="TreeGrafter"/>
</dbReference>
<dbReference type="Pfam" id="PF00702">
    <property type="entry name" value="Hydrolase"/>
    <property type="match status" value="1"/>
</dbReference>
<dbReference type="InterPro" id="IPR051400">
    <property type="entry name" value="HAD-like_hydrolase"/>
</dbReference>
<dbReference type="InterPro" id="IPR036412">
    <property type="entry name" value="HAD-like_sf"/>
</dbReference>
<protein>
    <submittedName>
        <fullName evidence="5">Putative hydrolase of the HAD superfamily</fullName>
    </submittedName>
</protein>
<keyword evidence="4" id="KW-0460">Magnesium</keyword>
<evidence type="ECO:0000256" key="1">
    <source>
        <dbReference type="ARBA" id="ARBA00001946"/>
    </source>
</evidence>
<dbReference type="GeneID" id="78297238"/>
<dbReference type="Gene3D" id="1.20.120.710">
    <property type="entry name" value="Haloacid dehalogenase hydrolase-like domain"/>
    <property type="match status" value="1"/>
</dbReference>
<dbReference type="InterPro" id="IPR023214">
    <property type="entry name" value="HAD_sf"/>
</dbReference>
<dbReference type="SFLD" id="SFLDS00003">
    <property type="entry name" value="Haloacid_Dehalogenase"/>
    <property type="match status" value="1"/>
</dbReference>
<dbReference type="EMBL" id="QEKH01000053">
    <property type="protein sequence ID" value="PVY33300.1"/>
    <property type="molecule type" value="Genomic_DNA"/>
</dbReference>
<sequence>MIRGLIFDINGTVTDILTDEGCGEIYRVLSNFLDYQGISLSPDSVRQLYFDLNKRQRRESKEEFPEFDVVEIFREIVETYATGFTHSLPKARRKVLPEMLAEVFRAASRFKLQLYPGVREVLDGLRGRYQLAALSDGQALWAVPELQSVGLLDYFKPVIVSSDLGYRKPDVRMFESMLVEMNLTPAEVIFIGNDMYRDVFGANRLGIKTVFFKSNQGEQRKSGAEPDYIIYDFRQLPEAVRFLEARA</sequence>
<dbReference type="PANTHER" id="PTHR46470">
    <property type="entry name" value="N-ACYLNEURAMINATE-9-PHOSPHATASE"/>
    <property type="match status" value="1"/>
</dbReference>
<dbReference type="Gene3D" id="3.40.50.1000">
    <property type="entry name" value="HAD superfamily/HAD-like"/>
    <property type="match status" value="1"/>
</dbReference>
<proteinExistence type="predicted"/>
<dbReference type="SFLD" id="SFLDG01129">
    <property type="entry name" value="C1.5:_HAD__Beta-PGM__Phosphata"/>
    <property type="match status" value="1"/>
</dbReference>
<dbReference type="InterPro" id="IPR006439">
    <property type="entry name" value="HAD-SF_hydro_IA"/>
</dbReference>
<keyword evidence="3 5" id="KW-0378">Hydrolase</keyword>
<name>A0A2U1ACI4_9BACT</name>
<evidence type="ECO:0000313" key="6">
    <source>
        <dbReference type="Proteomes" id="UP000245959"/>
    </source>
</evidence>
<evidence type="ECO:0000256" key="2">
    <source>
        <dbReference type="ARBA" id="ARBA00022723"/>
    </source>
</evidence>
<organism evidence="5 6">
    <name type="scientific">Victivallis vadensis</name>
    <dbReference type="NCBI Taxonomy" id="172901"/>
    <lineage>
        <taxon>Bacteria</taxon>
        <taxon>Pseudomonadati</taxon>
        <taxon>Lentisphaerota</taxon>
        <taxon>Lentisphaeria</taxon>
        <taxon>Victivallales</taxon>
        <taxon>Victivallaceae</taxon>
        <taxon>Victivallis</taxon>
    </lineage>
</organism>
<gene>
    <name evidence="5" type="ORF">C8D82_15312</name>
</gene>
<keyword evidence="6" id="KW-1185">Reference proteome</keyword>
<accession>A0A2U1ACI4</accession>
<dbReference type="PANTHER" id="PTHR46470:SF2">
    <property type="entry name" value="GLYCERALDEHYDE 3-PHOSPHATE PHOSPHATASE"/>
    <property type="match status" value="1"/>
</dbReference>
<evidence type="ECO:0000256" key="4">
    <source>
        <dbReference type="ARBA" id="ARBA00022842"/>
    </source>
</evidence>
<dbReference type="GO" id="GO:0044281">
    <property type="term" value="P:small molecule metabolic process"/>
    <property type="evidence" value="ECO:0007669"/>
    <property type="project" value="UniProtKB-ARBA"/>
</dbReference>
<dbReference type="RefSeq" id="WP_116885976.1">
    <property type="nucleotide sequence ID" value="NZ_CABMMC010000057.1"/>
</dbReference>
<evidence type="ECO:0000256" key="3">
    <source>
        <dbReference type="ARBA" id="ARBA00022801"/>
    </source>
</evidence>
<dbReference type="OrthoDB" id="367448at2"/>
<comment type="cofactor">
    <cofactor evidence="1">
        <name>Mg(2+)</name>
        <dbReference type="ChEBI" id="CHEBI:18420"/>
    </cofactor>
</comment>
<keyword evidence="2" id="KW-0479">Metal-binding</keyword>
<dbReference type="SUPFAM" id="SSF56784">
    <property type="entry name" value="HAD-like"/>
    <property type="match status" value="1"/>
</dbReference>
<dbReference type="AlphaFoldDB" id="A0A2U1ACI4"/>
<dbReference type="GO" id="GO:0046872">
    <property type="term" value="F:metal ion binding"/>
    <property type="evidence" value="ECO:0007669"/>
    <property type="project" value="UniProtKB-KW"/>
</dbReference>
<dbReference type="NCBIfam" id="TIGR01509">
    <property type="entry name" value="HAD-SF-IA-v3"/>
    <property type="match status" value="1"/>
</dbReference>
<dbReference type="Proteomes" id="UP000245959">
    <property type="component" value="Unassembled WGS sequence"/>
</dbReference>
<reference evidence="5 6" key="1">
    <citation type="submission" date="2018-04" db="EMBL/GenBank/DDBJ databases">
        <title>Genomic Encyclopedia of Type Strains, Phase IV (KMG-IV): sequencing the most valuable type-strain genomes for metagenomic binning, comparative biology and taxonomic classification.</title>
        <authorList>
            <person name="Goeker M."/>
        </authorList>
    </citation>
    <scope>NUCLEOTIDE SEQUENCE [LARGE SCALE GENOMIC DNA]</scope>
    <source>
        <strain evidence="5 6">DSM 14823</strain>
    </source>
</reference>
<comment type="caution">
    <text evidence="5">The sequence shown here is derived from an EMBL/GenBank/DDBJ whole genome shotgun (WGS) entry which is preliminary data.</text>
</comment>
<evidence type="ECO:0000313" key="5">
    <source>
        <dbReference type="EMBL" id="PVY33300.1"/>
    </source>
</evidence>